<organism evidence="1 2">
    <name type="scientific">Tulasnella calospora MUT 4182</name>
    <dbReference type="NCBI Taxonomy" id="1051891"/>
    <lineage>
        <taxon>Eukaryota</taxon>
        <taxon>Fungi</taxon>
        <taxon>Dikarya</taxon>
        <taxon>Basidiomycota</taxon>
        <taxon>Agaricomycotina</taxon>
        <taxon>Agaricomycetes</taxon>
        <taxon>Cantharellales</taxon>
        <taxon>Tulasnellaceae</taxon>
        <taxon>Tulasnella</taxon>
    </lineage>
</organism>
<evidence type="ECO:0000313" key="2">
    <source>
        <dbReference type="Proteomes" id="UP000054248"/>
    </source>
</evidence>
<reference evidence="2" key="2">
    <citation type="submission" date="2015-01" db="EMBL/GenBank/DDBJ databases">
        <title>Evolutionary Origins and Diversification of the Mycorrhizal Mutualists.</title>
        <authorList>
            <consortium name="DOE Joint Genome Institute"/>
            <consortium name="Mycorrhizal Genomics Consortium"/>
            <person name="Kohler A."/>
            <person name="Kuo A."/>
            <person name="Nagy L.G."/>
            <person name="Floudas D."/>
            <person name="Copeland A."/>
            <person name="Barry K.W."/>
            <person name="Cichocki N."/>
            <person name="Veneault-Fourrey C."/>
            <person name="LaButti K."/>
            <person name="Lindquist E.A."/>
            <person name="Lipzen A."/>
            <person name="Lundell T."/>
            <person name="Morin E."/>
            <person name="Murat C."/>
            <person name="Riley R."/>
            <person name="Ohm R."/>
            <person name="Sun H."/>
            <person name="Tunlid A."/>
            <person name="Henrissat B."/>
            <person name="Grigoriev I.V."/>
            <person name="Hibbett D.S."/>
            <person name="Martin F."/>
        </authorList>
    </citation>
    <scope>NUCLEOTIDE SEQUENCE [LARGE SCALE GENOMIC DNA]</scope>
    <source>
        <strain evidence="2">MUT 4182</strain>
    </source>
</reference>
<dbReference type="HOGENOM" id="CLU_024945_0_0_1"/>
<accession>A0A0C3PXW1</accession>
<keyword evidence="2" id="KW-1185">Reference proteome</keyword>
<dbReference type="OrthoDB" id="3222003at2759"/>
<name>A0A0C3PXW1_9AGAM</name>
<protein>
    <recommendedName>
        <fullName evidence="3">F-box domain-containing protein</fullName>
    </recommendedName>
</protein>
<gene>
    <name evidence="1" type="ORF">M407DRAFT_221762</name>
</gene>
<dbReference type="Proteomes" id="UP000054248">
    <property type="component" value="Unassembled WGS sequence"/>
</dbReference>
<proteinExistence type="predicted"/>
<sequence>MAPDEDRENVAKSSFDAQSTSRDMSLDAARACFTKLLDSRTPHDRQLAIEEIDKHVAIIEASMQSEGDSASTTQAKITELKVLRNAALPIHTLPREILSCIFLVCLEPITWRFKNITRLMSVCAVWKELLENASVFWPKLHSHYSPEMLELILSRNVSGPLRVICSKKEDVPTKLSLLERATKHSTRWCSLAFEGLMCDVAKEYIQVDTPNLTELYLFNSEGPWFHPVTLTLSEGKPFRHVVLHGVGIPWDTSRLRGLRSLQLSQMASNPPSLSQLRTVLASSPGLWYLRLSEVRDRYEYSPDAESTDSSSMLFLPELSSLVLQTLSERFMSHLLTHIQAPALRCLVAADIPFSVASDLTFNNLIAPALRISKGVSVSSSGASIFIYSSPRPQIPRAWIDVLEETVGIKIAMRRGASGVASKADVQSILNTVMAHTSSGLAAVFILGRSPSPIITPPEVLRLLPSANLIVCEQGVDCQEVMRFLITGDGEGFGLPCPQLESLRLSPEEDSEVELIRDFLRLHHKNAQEKADTLVRPLKSLFLPQNILDRLEAERLLEGLEARCPS</sequence>
<evidence type="ECO:0000313" key="1">
    <source>
        <dbReference type="EMBL" id="KIO19990.1"/>
    </source>
</evidence>
<dbReference type="AlphaFoldDB" id="A0A0C3PXW1"/>
<reference evidence="1 2" key="1">
    <citation type="submission" date="2014-04" db="EMBL/GenBank/DDBJ databases">
        <authorList>
            <consortium name="DOE Joint Genome Institute"/>
            <person name="Kuo A."/>
            <person name="Girlanda M."/>
            <person name="Perotto S."/>
            <person name="Kohler A."/>
            <person name="Nagy L.G."/>
            <person name="Floudas D."/>
            <person name="Copeland A."/>
            <person name="Barry K.W."/>
            <person name="Cichocki N."/>
            <person name="Veneault-Fourrey C."/>
            <person name="LaButti K."/>
            <person name="Lindquist E.A."/>
            <person name="Lipzen A."/>
            <person name="Lundell T."/>
            <person name="Morin E."/>
            <person name="Murat C."/>
            <person name="Sun H."/>
            <person name="Tunlid A."/>
            <person name="Henrissat B."/>
            <person name="Grigoriev I.V."/>
            <person name="Hibbett D.S."/>
            <person name="Martin F."/>
            <person name="Nordberg H.P."/>
            <person name="Cantor M.N."/>
            <person name="Hua S.X."/>
        </authorList>
    </citation>
    <scope>NUCLEOTIDE SEQUENCE [LARGE SCALE GENOMIC DNA]</scope>
    <source>
        <strain evidence="1 2">MUT 4182</strain>
    </source>
</reference>
<evidence type="ECO:0008006" key="3">
    <source>
        <dbReference type="Google" id="ProtNLM"/>
    </source>
</evidence>
<dbReference type="EMBL" id="KN823193">
    <property type="protein sequence ID" value="KIO19990.1"/>
    <property type="molecule type" value="Genomic_DNA"/>
</dbReference>